<feature type="coiled-coil region" evidence="10">
    <location>
        <begin position="762"/>
        <end position="796"/>
    </location>
</feature>
<evidence type="ECO:0000256" key="4">
    <source>
        <dbReference type="ARBA" id="ARBA00022448"/>
    </source>
</evidence>
<dbReference type="Pfam" id="PF08172">
    <property type="entry name" value="CASP_C"/>
    <property type="match status" value="1"/>
</dbReference>
<organism evidence="15">
    <name type="scientific">Neospora caninum (strain Liverpool)</name>
    <dbReference type="NCBI Taxonomy" id="572307"/>
    <lineage>
        <taxon>Eukaryota</taxon>
        <taxon>Sar</taxon>
        <taxon>Alveolata</taxon>
        <taxon>Apicomplexa</taxon>
        <taxon>Conoidasida</taxon>
        <taxon>Coccidia</taxon>
        <taxon>Eucoccidiorida</taxon>
        <taxon>Eimeriorina</taxon>
        <taxon>Sarcocystidae</taxon>
        <taxon>Neospora</taxon>
    </lineage>
</organism>
<dbReference type="PANTHER" id="PTHR14043">
    <property type="entry name" value="CCAAT DISPLACEMENT PROTEIN-RELATED"/>
    <property type="match status" value="1"/>
</dbReference>
<evidence type="ECO:0000256" key="5">
    <source>
        <dbReference type="ARBA" id="ARBA00022692"/>
    </source>
</evidence>
<evidence type="ECO:0000256" key="1">
    <source>
        <dbReference type="ARBA" id="ARBA00004409"/>
    </source>
</evidence>
<evidence type="ECO:0000256" key="11">
    <source>
        <dbReference type="SAM" id="MobiDB-lite"/>
    </source>
</evidence>
<feature type="region of interest" description="Disordered" evidence="11">
    <location>
        <begin position="901"/>
        <end position="1010"/>
    </location>
</feature>
<keyword evidence="8 10" id="KW-0175">Coiled coil</keyword>
<feature type="coiled-coil region" evidence="10">
    <location>
        <begin position="240"/>
        <end position="310"/>
    </location>
</feature>
<evidence type="ECO:0000256" key="9">
    <source>
        <dbReference type="ARBA" id="ARBA00023136"/>
    </source>
</evidence>
<keyword evidence="9 12" id="KW-0472">Membrane</keyword>
<evidence type="ECO:0000256" key="6">
    <source>
        <dbReference type="ARBA" id="ARBA00022989"/>
    </source>
</evidence>
<evidence type="ECO:0000256" key="10">
    <source>
        <dbReference type="SAM" id="Coils"/>
    </source>
</evidence>
<evidence type="ECO:0000256" key="3">
    <source>
        <dbReference type="ARBA" id="ARBA00018691"/>
    </source>
</evidence>
<feature type="compositionally biased region" description="Pro residues" evidence="11">
    <location>
        <begin position="188"/>
        <end position="211"/>
    </location>
</feature>
<evidence type="ECO:0000256" key="8">
    <source>
        <dbReference type="ARBA" id="ARBA00023054"/>
    </source>
</evidence>
<dbReference type="InterPro" id="IPR057476">
    <property type="entry name" value="Cux_N"/>
</dbReference>
<feature type="region of interest" description="Disordered" evidence="11">
    <location>
        <begin position="856"/>
        <end position="883"/>
    </location>
</feature>
<feature type="compositionally biased region" description="Basic and acidic residues" evidence="11">
    <location>
        <begin position="670"/>
        <end position="696"/>
    </location>
</feature>
<feature type="region of interest" description="Disordered" evidence="11">
    <location>
        <begin position="1"/>
        <end position="211"/>
    </location>
</feature>
<feature type="domain" description="CASP C-terminal" evidence="13">
    <location>
        <begin position="1040"/>
        <end position="1087"/>
    </location>
</feature>
<dbReference type="InterPro" id="IPR012955">
    <property type="entry name" value="CASP_C"/>
</dbReference>
<feature type="coiled-coil region" evidence="10">
    <location>
        <begin position="474"/>
        <end position="611"/>
    </location>
</feature>
<feature type="compositionally biased region" description="Basic and acidic residues" evidence="11">
    <location>
        <begin position="739"/>
        <end position="758"/>
    </location>
</feature>
<evidence type="ECO:0000313" key="15">
    <source>
        <dbReference type="EMBL" id="CEL71050.1"/>
    </source>
</evidence>
<evidence type="ECO:0000256" key="7">
    <source>
        <dbReference type="ARBA" id="ARBA00023034"/>
    </source>
</evidence>
<evidence type="ECO:0000256" key="2">
    <source>
        <dbReference type="ARBA" id="ARBA00006415"/>
    </source>
</evidence>
<dbReference type="GO" id="GO:0000139">
    <property type="term" value="C:Golgi membrane"/>
    <property type="evidence" value="ECO:0007669"/>
    <property type="project" value="UniProtKB-SubCell"/>
</dbReference>
<sequence length="1111" mass="121744">MAPAAVSTGEESPPAAGGDTSATSVLPESRENLSNQDASSSLLPASPAVSSADSSPPSPAPVPAEVSVPQQPMRSSEERPSGSLAHASPPDAVSSLASSSPLPLSSSPSTNPQVSSLPSSSPLDQAASPADSQTSVHPHFLPETSFSLGGSEASGISEPAEKANVTLHVGNRTGPSRSPLASSLPSLGSPPPSPSPVSPAPPSAPPPAFSPPSSFPLRRLTKRGEAVKAWVHVWAQLGEIAMFSKEIERAKRQAVESRKRLASDTKKVRQLAASADVSEAEKLQCTDTLLRAYQQEIDSLTRRAKCAEATFLSLVQLLLQQPDLPGVLHGLETDAAAALSSAAAAQQAALVDEEHQNLIFSRLQKAEALLREESKRREEVEEENCRLQEAFGRQSAQIREELEEENCLLRQQILDLEEEFKTLTNQAVTVRRLEEEQEQQKRSFEQRLLLAVQEKEKSLRAQIGAKDEEQARLVSFLKQTAQNLEERNLMLESRLAEGQQQLLQLKTDSEKRCAALAAEVTLLNAQLEQVQREERTVPFPASTATQQSATQLRALEVAQQRITALQQEERRLLDQLDKAEKEKEQRESVWKAEREREAQAQAQEVAELQRALRERPTEEEVLLLRGRVHELESRPGGDRPLARSHDAGQALAEARLLRRIEELETLMRKREAEHQDREDELKRRVEDERKQHRDVVRALQGQVEAETERSSEGLGENGPSAEEPGAQGSHVLLGLQSLSREKEEDRTAENGEKEERKLPSMLQVVLKQREQSRARVAALEEELEAAKAQLVLQQQELYRFKSEAAETRLLSQPREACAPQTRMQAIPHSSFFPAAPCLGSSPSAAAPGALVPASAIEEERSRVKGERGTGASRKRRPGRREERQGFVAGLLAVAHGVAQATSQTAASVWGDKGRAERRGKSRASLSGKPDAWAKGFVPENDEEAGLGGGLSSEEVSRSDWGTASGSSSDEENIEAGASREGDWRGLAAAGPRRREEGRRKHRADAERSSSSSLARLPAVCAADRRFASLKGGEEKAFLSRLQNLSGAERIVVIWGRLLLSRRATRLFALFYFLLLHFLVFLVLFYHADLQSRGHADQAGSQQPRYHYYLNE</sequence>
<evidence type="ECO:0000259" key="14">
    <source>
        <dbReference type="Pfam" id="PF25398"/>
    </source>
</evidence>
<feature type="compositionally biased region" description="Low complexity" evidence="11">
    <location>
        <begin position="87"/>
        <end position="132"/>
    </location>
</feature>
<keyword evidence="6 12" id="KW-1133">Transmembrane helix</keyword>
<dbReference type="GO" id="GO:0006891">
    <property type="term" value="P:intra-Golgi vesicle-mediated transport"/>
    <property type="evidence" value="ECO:0007669"/>
    <property type="project" value="InterPro"/>
</dbReference>
<dbReference type="PANTHER" id="PTHR14043:SF2">
    <property type="entry name" value="HOMEOBOX PROTEIN CUT"/>
    <property type="match status" value="1"/>
</dbReference>
<keyword evidence="7" id="KW-0333">Golgi apparatus</keyword>
<dbReference type="EMBL" id="LN714487">
    <property type="protein sequence ID" value="CEL71050.1"/>
    <property type="molecule type" value="Genomic_DNA"/>
</dbReference>
<dbReference type="AlphaFoldDB" id="A0A0F7URH2"/>
<comment type="similarity">
    <text evidence="2">Belongs to the CASP family.</text>
</comment>
<feature type="compositionally biased region" description="Low complexity" evidence="11">
    <location>
        <begin position="175"/>
        <end position="187"/>
    </location>
</feature>
<feature type="compositionally biased region" description="Basic and acidic residues" evidence="11">
    <location>
        <begin position="992"/>
        <end position="1007"/>
    </location>
</feature>
<gene>
    <name evidence="15" type="ORF">BN1204_067120</name>
</gene>
<feature type="compositionally biased region" description="Polar residues" evidence="11">
    <location>
        <begin position="20"/>
        <end position="36"/>
    </location>
</feature>
<protein>
    <recommendedName>
        <fullName evidence="3">Protein CASP</fullName>
    </recommendedName>
</protein>
<feature type="coiled-coil region" evidence="10">
    <location>
        <begin position="363"/>
        <end position="419"/>
    </location>
</feature>
<comment type="subcellular location">
    <subcellularLocation>
        <location evidence="1">Golgi apparatus membrane</location>
        <topology evidence="1">Single-pass type IV membrane protein</topology>
    </subcellularLocation>
</comment>
<accession>A0A0F7URH2</accession>
<feature type="compositionally biased region" description="Basic and acidic residues" evidence="11">
    <location>
        <begin position="857"/>
        <end position="867"/>
    </location>
</feature>
<keyword evidence="5 12" id="KW-0812">Transmembrane</keyword>
<reference evidence="15" key="1">
    <citation type="journal article" date="2015" name="PLoS ONE">
        <title>Comprehensive Evaluation of Toxoplasma gondii VEG and Neospora caninum LIV Genomes with Tachyzoite Stage Transcriptome and Proteome Defines Novel Transcript Features.</title>
        <authorList>
            <person name="Ramaprasad A."/>
            <person name="Mourier T."/>
            <person name="Naeem R."/>
            <person name="Malas T.B."/>
            <person name="Moussa E."/>
            <person name="Panigrahi A."/>
            <person name="Vermont S.J."/>
            <person name="Otto T.D."/>
            <person name="Wastling J."/>
            <person name="Pain A."/>
        </authorList>
    </citation>
    <scope>NUCLEOTIDE SEQUENCE</scope>
    <source>
        <strain evidence="15">Liverpool</strain>
    </source>
</reference>
<feature type="domain" description="Cux N-terminal" evidence="14">
    <location>
        <begin position="243"/>
        <end position="323"/>
    </location>
</feature>
<name>A0A0F7URH2_NEOCL</name>
<evidence type="ECO:0000256" key="12">
    <source>
        <dbReference type="SAM" id="Phobius"/>
    </source>
</evidence>
<proteinExistence type="inferred from homology"/>
<feature type="region of interest" description="Disordered" evidence="11">
    <location>
        <begin position="670"/>
        <end position="760"/>
    </location>
</feature>
<feature type="compositionally biased region" description="Low complexity" evidence="11">
    <location>
        <begin position="37"/>
        <end position="55"/>
    </location>
</feature>
<dbReference type="Pfam" id="PF25398">
    <property type="entry name" value="CUX1_N"/>
    <property type="match status" value="1"/>
</dbReference>
<evidence type="ECO:0000259" key="13">
    <source>
        <dbReference type="Pfam" id="PF08172"/>
    </source>
</evidence>
<keyword evidence="4" id="KW-0813">Transport</keyword>
<feature type="transmembrane region" description="Helical" evidence="12">
    <location>
        <begin position="1066"/>
        <end position="1085"/>
    </location>
</feature>